<organism evidence="2 3">
    <name type="scientific">Paraburkholderia caribensis</name>
    <dbReference type="NCBI Taxonomy" id="75105"/>
    <lineage>
        <taxon>Bacteria</taxon>
        <taxon>Pseudomonadati</taxon>
        <taxon>Pseudomonadota</taxon>
        <taxon>Betaproteobacteria</taxon>
        <taxon>Burkholderiales</taxon>
        <taxon>Burkholderiaceae</taxon>
        <taxon>Paraburkholderia</taxon>
    </lineage>
</organism>
<comment type="caution">
    <text evidence="2">The sequence shown here is derived from an EMBL/GenBank/DDBJ whole genome shotgun (WGS) entry which is preliminary data.</text>
</comment>
<proteinExistence type="predicted"/>
<keyword evidence="3" id="KW-1185">Reference proteome</keyword>
<accession>A0ABV0DWK7</accession>
<sequence length="148" mass="16726">MRIRACGTLNPPRFPRQASRSPSQPTLKSARPRCAEMRIQHAANCQDARILAFYIRATDRLQHAGCATFPVRRQTARSRFGFGVFQHCLARCIVRNLVRVFVRALFAYVLKETCRHTASRNPTGSAALSNHARRALQAGCFYHPCLPM</sequence>
<evidence type="ECO:0000256" key="1">
    <source>
        <dbReference type="SAM" id="MobiDB-lite"/>
    </source>
</evidence>
<reference evidence="2 3" key="1">
    <citation type="submission" date="2024-01" db="EMBL/GenBank/DDBJ databases">
        <title>The diversity of rhizobia nodulating Mimosa spp. in eleven states of Brazil covering several biomes is determined by host plant, location, and edaphic factors.</title>
        <authorList>
            <person name="Rouws L."/>
            <person name="Barauna A."/>
            <person name="Beukes C."/>
            <person name="De Faria S.M."/>
            <person name="Gross E."/>
            <person name="Dos Reis Junior F.B."/>
            <person name="Simon M."/>
            <person name="Maluk M."/>
            <person name="Odee D.W."/>
            <person name="Kenicer G."/>
            <person name="Young J.P.W."/>
            <person name="Reis V.M."/>
            <person name="Zilli J."/>
            <person name="James E.K."/>
        </authorList>
    </citation>
    <scope>NUCLEOTIDE SEQUENCE [LARGE SCALE GENOMIC DNA]</scope>
    <source>
        <strain evidence="2 3">JHI1651</strain>
    </source>
</reference>
<evidence type="ECO:0000313" key="3">
    <source>
        <dbReference type="Proteomes" id="UP001462961"/>
    </source>
</evidence>
<name>A0ABV0DWK7_9BURK</name>
<evidence type="ECO:0000313" key="2">
    <source>
        <dbReference type="EMBL" id="MEO1755534.1"/>
    </source>
</evidence>
<feature type="region of interest" description="Disordered" evidence="1">
    <location>
        <begin position="1"/>
        <end position="30"/>
    </location>
</feature>
<dbReference type="RefSeq" id="WP_176956938.1">
    <property type="nucleotide sequence ID" value="NZ_CP015958.1"/>
</dbReference>
<dbReference type="EMBL" id="JAYLVJ010000018">
    <property type="protein sequence ID" value="MEO1755534.1"/>
    <property type="molecule type" value="Genomic_DNA"/>
</dbReference>
<dbReference type="Proteomes" id="UP001462961">
    <property type="component" value="Unassembled WGS sequence"/>
</dbReference>
<feature type="compositionally biased region" description="Polar residues" evidence="1">
    <location>
        <begin position="18"/>
        <end position="27"/>
    </location>
</feature>
<gene>
    <name evidence="2" type="ORF">VOI32_16535</name>
</gene>
<protein>
    <submittedName>
        <fullName evidence="2">Uncharacterized protein</fullName>
    </submittedName>
</protein>